<protein>
    <submittedName>
        <fullName evidence="2">Riboflavin biosynthesis protein RibD</fullName>
    </submittedName>
</protein>
<comment type="caution">
    <text evidence="2">The sequence shown here is derived from an EMBL/GenBank/DDBJ whole genome shotgun (WGS) entry which is preliminary data.</text>
</comment>
<accession>A0A919SFR5</accession>
<gene>
    <name evidence="2" type="ORF">Aau02nite_42690</name>
</gene>
<feature type="domain" description="Bacterial bifunctional deaminase-reductase C-terminal" evidence="1">
    <location>
        <begin position="7"/>
        <end position="182"/>
    </location>
</feature>
<dbReference type="Gene3D" id="3.40.430.10">
    <property type="entry name" value="Dihydrofolate Reductase, subunit A"/>
    <property type="match status" value="1"/>
</dbReference>
<dbReference type="AlphaFoldDB" id="A0A919SFR5"/>
<dbReference type="GO" id="GO:0008703">
    <property type="term" value="F:5-amino-6-(5-phosphoribosylamino)uracil reductase activity"/>
    <property type="evidence" value="ECO:0007669"/>
    <property type="project" value="InterPro"/>
</dbReference>
<dbReference type="PANTHER" id="PTHR38011">
    <property type="entry name" value="DIHYDROFOLATE REDUCTASE FAMILY PROTEIN (AFU_ORTHOLOGUE AFUA_8G06820)"/>
    <property type="match status" value="1"/>
</dbReference>
<dbReference type="EMBL" id="BOQL01000032">
    <property type="protein sequence ID" value="GIM70787.1"/>
    <property type="molecule type" value="Genomic_DNA"/>
</dbReference>
<evidence type="ECO:0000313" key="3">
    <source>
        <dbReference type="Proteomes" id="UP000681340"/>
    </source>
</evidence>
<dbReference type="SUPFAM" id="SSF53597">
    <property type="entry name" value="Dihydrofolate reductase-like"/>
    <property type="match status" value="1"/>
</dbReference>
<keyword evidence="3" id="KW-1185">Reference proteome</keyword>
<dbReference type="Pfam" id="PF01872">
    <property type="entry name" value="RibD_C"/>
    <property type="match status" value="1"/>
</dbReference>
<evidence type="ECO:0000259" key="1">
    <source>
        <dbReference type="Pfam" id="PF01872"/>
    </source>
</evidence>
<reference evidence="2" key="1">
    <citation type="submission" date="2021-03" db="EMBL/GenBank/DDBJ databases">
        <title>Whole genome shotgun sequence of Actinoplanes auranticolor NBRC 12245.</title>
        <authorList>
            <person name="Komaki H."/>
            <person name="Tamura T."/>
        </authorList>
    </citation>
    <scope>NUCLEOTIDE SEQUENCE</scope>
    <source>
        <strain evidence="2">NBRC 12245</strain>
    </source>
</reference>
<evidence type="ECO:0000313" key="2">
    <source>
        <dbReference type="EMBL" id="GIM70787.1"/>
    </source>
</evidence>
<dbReference type="InterPro" id="IPR002734">
    <property type="entry name" value="RibDG_C"/>
</dbReference>
<dbReference type="Proteomes" id="UP000681340">
    <property type="component" value="Unassembled WGS sequence"/>
</dbReference>
<dbReference type="GO" id="GO:0009231">
    <property type="term" value="P:riboflavin biosynthetic process"/>
    <property type="evidence" value="ECO:0007669"/>
    <property type="project" value="InterPro"/>
</dbReference>
<dbReference type="InterPro" id="IPR050765">
    <property type="entry name" value="Riboflavin_Biosynth_HTPR"/>
</dbReference>
<organism evidence="2 3">
    <name type="scientific">Actinoplanes auranticolor</name>
    <dbReference type="NCBI Taxonomy" id="47988"/>
    <lineage>
        <taxon>Bacteria</taxon>
        <taxon>Bacillati</taxon>
        <taxon>Actinomycetota</taxon>
        <taxon>Actinomycetes</taxon>
        <taxon>Micromonosporales</taxon>
        <taxon>Micromonosporaceae</taxon>
        <taxon>Actinoplanes</taxon>
    </lineage>
</organism>
<sequence length="198" mass="21054">MKSNRRVVGNISLSLDGRTTGVGGDYDMSWIVPHAVTDAARDHMIRVTEPATTVLLGRKNYQGFGGYWPAVAGNPEADQRDRTFSAWLNRTEKVVFSTTLTGASWENSRIVAGDLPGEVRKLRVGAGGDIIVLASGSIIRALLGADLLDRLCITLCPAVVGGGARLLEDGLPASTWALADTRPSETGALCLVYDRVSA</sequence>
<dbReference type="InterPro" id="IPR024072">
    <property type="entry name" value="DHFR-like_dom_sf"/>
</dbReference>
<dbReference type="RefSeq" id="WP_212990263.1">
    <property type="nucleotide sequence ID" value="NZ_BAABEA010000005.1"/>
</dbReference>
<proteinExistence type="predicted"/>
<name>A0A919SFR5_9ACTN</name>
<dbReference type="PANTHER" id="PTHR38011:SF2">
    <property type="entry name" value="BIFUNCTIONAL DEAMINASE-REDUCTASE DOMAIN PROTEIN"/>
    <property type="match status" value="1"/>
</dbReference>